<name>A0AAV2SAI0_MEGNR</name>
<dbReference type="EMBL" id="CAXKWB010052807">
    <property type="protein sequence ID" value="CAL4173408.1"/>
    <property type="molecule type" value="Genomic_DNA"/>
</dbReference>
<keyword evidence="13" id="KW-1185">Reference proteome</keyword>
<keyword evidence="2" id="KW-0479">Metal-binding</keyword>
<feature type="domain" description="C2H2-type" evidence="11">
    <location>
        <begin position="336"/>
        <end position="358"/>
    </location>
</feature>
<dbReference type="PANTHER" id="PTHR47772:SF13">
    <property type="entry name" value="GASTRULA ZINC FINGER PROTEIN XLCGF49.1-LIKE-RELATED"/>
    <property type="match status" value="1"/>
</dbReference>
<organism evidence="12 13">
    <name type="scientific">Meganyctiphanes norvegica</name>
    <name type="common">Northern krill</name>
    <name type="synonym">Thysanopoda norvegica</name>
    <dbReference type="NCBI Taxonomy" id="48144"/>
    <lineage>
        <taxon>Eukaryota</taxon>
        <taxon>Metazoa</taxon>
        <taxon>Ecdysozoa</taxon>
        <taxon>Arthropoda</taxon>
        <taxon>Crustacea</taxon>
        <taxon>Multicrustacea</taxon>
        <taxon>Malacostraca</taxon>
        <taxon>Eumalacostraca</taxon>
        <taxon>Eucarida</taxon>
        <taxon>Euphausiacea</taxon>
        <taxon>Euphausiidae</taxon>
        <taxon>Meganyctiphanes</taxon>
    </lineage>
</organism>
<dbReference type="Proteomes" id="UP001497623">
    <property type="component" value="Unassembled WGS sequence"/>
</dbReference>
<feature type="domain" description="C2H2-type" evidence="11">
    <location>
        <begin position="509"/>
        <end position="537"/>
    </location>
</feature>
<sequence>QGEELSITHGGSKSKHRDLFHSSTQGAATCPQCHAVFSFPSQLRRHLRHEHPDCSLSECINLSALSSARHDNEQHMEIIDDEEAKSTILNLQCCWCDIDYTSKEKYDQHIDEHLSDSYKQYQEWMSSKGVRENLLKEKQVNNAKPLHNLTCLPSEELCQPKICTDCELQFSSQALLECHYNKLHESSSRSCYLCNEDFENFSSLKNHVIHHFLGVMTCPVCPFRFSNRSQLISHLDLCHSDGYVMHCGECNSDFKSYCLYEEHQAWQHGHGAMRTCEICDKEVLALGFDKHLNNHNVEIKTQGSKPHACNICKARFMYSTQLYNHKYSVHSGVYTYKCDECGKRIKGDKTLIAHKWGHRYGSHKCPVCKLKFRQVDQLKNHIIESHPEVSNLQCKFCPITFKNYTTYVAHLKLKHPKEGGYDKKPVRCKICGESFSHKMQWQYHMRSHILTMQTCEICGASVKDIKIHMNLHTREKQFECKECGAIYHNKASYFFHMKRVHMGESVRKHLCDVCGKGFLTPADLKIHVGRVHRGERNFWCLVCNKGYKSKVSLTYHQRVHTGERPHQCTLCHRSFRIPYLLKRHLEHDHQTQYHGIYYKAGRPKSQEQRAQPRRSPSRSIGTREVAKEELVHENGQPIPEIVQITVPMGMDGEVISAVGTVRDQLNIDSAQPFQLSNEGVIYVVYEN</sequence>
<dbReference type="PROSITE" id="PS50157">
    <property type="entry name" value="ZINC_FINGER_C2H2_2"/>
    <property type="match status" value="8"/>
</dbReference>
<dbReference type="Pfam" id="PF00096">
    <property type="entry name" value="zf-C2H2"/>
    <property type="match status" value="5"/>
</dbReference>
<dbReference type="Gene3D" id="3.30.160.60">
    <property type="entry name" value="Classic Zinc Finger"/>
    <property type="match status" value="9"/>
</dbReference>
<evidence type="ECO:0000256" key="1">
    <source>
        <dbReference type="ARBA" id="ARBA00004123"/>
    </source>
</evidence>
<keyword evidence="8" id="KW-0539">Nucleus</keyword>
<feature type="domain" description="C2H2-type" evidence="11">
    <location>
        <begin position="478"/>
        <end position="506"/>
    </location>
</feature>
<feature type="non-terminal residue" evidence="12">
    <location>
        <position position="1"/>
    </location>
</feature>
<evidence type="ECO:0000256" key="9">
    <source>
        <dbReference type="PROSITE-ProRule" id="PRU00042"/>
    </source>
</evidence>
<evidence type="ECO:0000313" key="13">
    <source>
        <dbReference type="Proteomes" id="UP001497623"/>
    </source>
</evidence>
<feature type="domain" description="C2H2-type" evidence="11">
    <location>
        <begin position="426"/>
        <end position="448"/>
    </location>
</feature>
<keyword evidence="6" id="KW-0805">Transcription regulation</keyword>
<keyword evidence="3" id="KW-0677">Repeat</keyword>
<keyword evidence="4 9" id="KW-0863">Zinc-finger</keyword>
<dbReference type="SMART" id="SM00355">
    <property type="entry name" value="ZnF_C2H2"/>
    <property type="match status" value="17"/>
</dbReference>
<dbReference type="GO" id="GO:0008270">
    <property type="term" value="F:zinc ion binding"/>
    <property type="evidence" value="ECO:0007669"/>
    <property type="project" value="UniProtKB-KW"/>
</dbReference>
<evidence type="ECO:0000259" key="11">
    <source>
        <dbReference type="PROSITE" id="PS50157"/>
    </source>
</evidence>
<evidence type="ECO:0000256" key="3">
    <source>
        <dbReference type="ARBA" id="ARBA00022737"/>
    </source>
</evidence>
<proteinExistence type="predicted"/>
<comment type="subcellular location">
    <subcellularLocation>
        <location evidence="1">Nucleus</location>
    </subcellularLocation>
</comment>
<accession>A0AAV2SAI0</accession>
<evidence type="ECO:0000256" key="2">
    <source>
        <dbReference type="ARBA" id="ARBA00022723"/>
    </source>
</evidence>
<comment type="caution">
    <text evidence="12">The sequence shown here is derived from an EMBL/GenBank/DDBJ whole genome shotgun (WGS) entry which is preliminary data.</text>
</comment>
<dbReference type="SUPFAM" id="SSF57667">
    <property type="entry name" value="beta-beta-alpha zinc fingers"/>
    <property type="match status" value="6"/>
</dbReference>
<dbReference type="InterPro" id="IPR036236">
    <property type="entry name" value="Znf_C2H2_sf"/>
</dbReference>
<dbReference type="AlphaFoldDB" id="A0AAV2SAI0"/>
<feature type="domain" description="C2H2-type" evidence="11">
    <location>
        <begin position="28"/>
        <end position="51"/>
    </location>
</feature>
<feature type="domain" description="C2H2-type" evidence="11">
    <location>
        <begin position="307"/>
        <end position="335"/>
    </location>
</feature>
<keyword evidence="5" id="KW-0862">Zinc</keyword>
<dbReference type="PROSITE" id="PS00028">
    <property type="entry name" value="ZINC_FINGER_C2H2_1"/>
    <property type="match status" value="13"/>
</dbReference>
<feature type="region of interest" description="Disordered" evidence="10">
    <location>
        <begin position="600"/>
        <end position="622"/>
    </location>
</feature>
<dbReference type="InterPro" id="IPR050636">
    <property type="entry name" value="C2H2-ZF_domain-containing"/>
</dbReference>
<dbReference type="PANTHER" id="PTHR47772">
    <property type="entry name" value="ZINC FINGER PROTEIN 200"/>
    <property type="match status" value="1"/>
</dbReference>
<evidence type="ECO:0000256" key="10">
    <source>
        <dbReference type="SAM" id="MobiDB-lite"/>
    </source>
</evidence>
<dbReference type="InterPro" id="IPR013087">
    <property type="entry name" value="Znf_C2H2_type"/>
</dbReference>
<evidence type="ECO:0000256" key="6">
    <source>
        <dbReference type="ARBA" id="ARBA00023015"/>
    </source>
</evidence>
<keyword evidence="7" id="KW-0804">Transcription</keyword>
<feature type="domain" description="C2H2-type" evidence="11">
    <location>
        <begin position="538"/>
        <end position="565"/>
    </location>
</feature>
<protein>
    <recommendedName>
        <fullName evidence="11">C2H2-type domain-containing protein</fullName>
    </recommendedName>
</protein>
<gene>
    <name evidence="12" type="ORF">MNOR_LOCUS34387</name>
</gene>
<evidence type="ECO:0000256" key="7">
    <source>
        <dbReference type="ARBA" id="ARBA00023163"/>
    </source>
</evidence>
<reference evidence="12 13" key="1">
    <citation type="submission" date="2024-05" db="EMBL/GenBank/DDBJ databases">
        <authorList>
            <person name="Wallberg A."/>
        </authorList>
    </citation>
    <scope>NUCLEOTIDE SEQUENCE [LARGE SCALE GENOMIC DNA]</scope>
</reference>
<evidence type="ECO:0000256" key="4">
    <source>
        <dbReference type="ARBA" id="ARBA00022771"/>
    </source>
</evidence>
<evidence type="ECO:0000256" key="8">
    <source>
        <dbReference type="ARBA" id="ARBA00023242"/>
    </source>
</evidence>
<evidence type="ECO:0000256" key="5">
    <source>
        <dbReference type="ARBA" id="ARBA00022833"/>
    </source>
</evidence>
<feature type="domain" description="C2H2-type" evidence="11">
    <location>
        <begin position="566"/>
        <end position="594"/>
    </location>
</feature>
<evidence type="ECO:0000313" key="12">
    <source>
        <dbReference type="EMBL" id="CAL4173408.1"/>
    </source>
</evidence>
<dbReference type="GO" id="GO:0005634">
    <property type="term" value="C:nucleus"/>
    <property type="evidence" value="ECO:0007669"/>
    <property type="project" value="UniProtKB-SubCell"/>
</dbReference>
<dbReference type="FunFam" id="3.30.160.60:FF:000870">
    <property type="entry name" value="zinc finger protein 197 isoform X1"/>
    <property type="match status" value="1"/>
</dbReference>